<feature type="domain" description="VanZ-like" evidence="2">
    <location>
        <begin position="45"/>
        <end position="119"/>
    </location>
</feature>
<feature type="transmembrane region" description="Helical" evidence="1">
    <location>
        <begin position="12"/>
        <end position="29"/>
    </location>
</feature>
<feature type="transmembrane region" description="Helical" evidence="1">
    <location>
        <begin position="49"/>
        <end position="66"/>
    </location>
</feature>
<dbReference type="EMBL" id="JBHUDO010000002">
    <property type="protein sequence ID" value="MFD1646088.1"/>
    <property type="molecule type" value="Genomic_DNA"/>
</dbReference>
<proteinExistence type="predicted"/>
<dbReference type="Pfam" id="PF04892">
    <property type="entry name" value="VanZ"/>
    <property type="match status" value="1"/>
</dbReference>
<dbReference type="PANTHER" id="PTHR28008">
    <property type="entry name" value="DOMAIN PROTEIN, PUTATIVE (AFU_ORTHOLOGUE AFUA_3G10980)-RELATED"/>
    <property type="match status" value="1"/>
</dbReference>
<keyword evidence="1" id="KW-0472">Membrane</keyword>
<feature type="transmembrane region" description="Helical" evidence="1">
    <location>
        <begin position="78"/>
        <end position="95"/>
    </location>
</feature>
<accession>A0ABD6DLX3</accession>
<organism evidence="3 4">
    <name type="scientific">Haloarchaeobius litoreus</name>
    <dbReference type="NCBI Taxonomy" id="755306"/>
    <lineage>
        <taxon>Archaea</taxon>
        <taxon>Methanobacteriati</taxon>
        <taxon>Methanobacteriota</taxon>
        <taxon>Stenosarchaea group</taxon>
        <taxon>Halobacteria</taxon>
        <taxon>Halobacteriales</taxon>
        <taxon>Halorubellaceae</taxon>
        <taxon>Haloarchaeobius</taxon>
    </lineage>
</organism>
<evidence type="ECO:0000259" key="2">
    <source>
        <dbReference type="Pfam" id="PF04892"/>
    </source>
</evidence>
<dbReference type="PANTHER" id="PTHR28008:SF1">
    <property type="entry name" value="DOMAIN PROTEIN, PUTATIVE (AFU_ORTHOLOGUE AFUA_3G10980)-RELATED"/>
    <property type="match status" value="1"/>
</dbReference>
<keyword evidence="4" id="KW-1185">Reference proteome</keyword>
<keyword evidence="1" id="KW-1133">Transmembrane helix</keyword>
<comment type="caution">
    <text evidence="3">The sequence shown here is derived from an EMBL/GenBank/DDBJ whole genome shotgun (WGS) entry which is preliminary data.</text>
</comment>
<dbReference type="AlphaFoldDB" id="A0ABD6DLX3"/>
<gene>
    <name evidence="3" type="ORF">ACFSBL_10380</name>
</gene>
<dbReference type="InterPro" id="IPR006976">
    <property type="entry name" value="VanZ-like"/>
</dbReference>
<reference evidence="3 4" key="1">
    <citation type="journal article" date="2019" name="Int. J. Syst. Evol. Microbiol.">
        <title>The Global Catalogue of Microorganisms (GCM) 10K type strain sequencing project: providing services to taxonomists for standard genome sequencing and annotation.</title>
        <authorList>
            <consortium name="The Broad Institute Genomics Platform"/>
            <consortium name="The Broad Institute Genome Sequencing Center for Infectious Disease"/>
            <person name="Wu L."/>
            <person name="Ma J."/>
        </authorList>
    </citation>
    <scope>NUCLEOTIDE SEQUENCE [LARGE SCALE GENOMIC DNA]</scope>
    <source>
        <strain evidence="3 4">CGMCC 1.10390</strain>
    </source>
</reference>
<evidence type="ECO:0000313" key="3">
    <source>
        <dbReference type="EMBL" id="MFD1646088.1"/>
    </source>
</evidence>
<name>A0ABD6DLX3_9EURY</name>
<dbReference type="NCBIfam" id="NF037970">
    <property type="entry name" value="vanZ_1"/>
    <property type="match status" value="1"/>
</dbReference>
<evidence type="ECO:0000313" key="4">
    <source>
        <dbReference type="Proteomes" id="UP001597034"/>
    </source>
</evidence>
<dbReference type="Proteomes" id="UP001597034">
    <property type="component" value="Unassembled WGS sequence"/>
</dbReference>
<feature type="transmembrane region" description="Helical" evidence="1">
    <location>
        <begin position="101"/>
        <end position="123"/>
    </location>
</feature>
<protein>
    <submittedName>
        <fullName evidence="3">VanZ family protein</fullName>
    </submittedName>
</protein>
<sequence>MARLRFPLLPKSVRWFGVLGAVSVVVYYSLVTVPPAPPTGTTPFWDKRLHFAAYATLALTLAYATARQRDSPYRRAALVIGGTVAFGAVIELAQGTLSYRYFGWGDLLANTLGAVLVSVWFVAERRIRYVRARKLAAELREN</sequence>
<keyword evidence="1" id="KW-0812">Transmembrane</keyword>
<dbReference type="RefSeq" id="WP_256398389.1">
    <property type="nucleotide sequence ID" value="NZ_JANHJR010000001.1"/>
</dbReference>
<evidence type="ECO:0000256" key="1">
    <source>
        <dbReference type="SAM" id="Phobius"/>
    </source>
</evidence>